<dbReference type="Pfam" id="PF16360">
    <property type="entry name" value="GTP-bdg_M"/>
    <property type="match status" value="1"/>
</dbReference>
<name>J0D3T7_9BIFI</name>
<keyword evidence="3 6" id="KW-0547">Nucleotide-binding</keyword>
<dbReference type="InterPro" id="IPR025121">
    <property type="entry name" value="GTPase_HflX_N"/>
</dbReference>
<comment type="subunit">
    <text evidence="6">Monomer. Associates with the 50S ribosomal subunit.</text>
</comment>
<evidence type="ECO:0000256" key="3">
    <source>
        <dbReference type="ARBA" id="ARBA00022741"/>
    </source>
</evidence>
<dbReference type="CDD" id="cd01878">
    <property type="entry name" value="HflX"/>
    <property type="match status" value="1"/>
</dbReference>
<evidence type="ECO:0000256" key="6">
    <source>
        <dbReference type="HAMAP-Rule" id="MF_00900"/>
    </source>
</evidence>
<keyword evidence="10" id="KW-1185">Reference proteome</keyword>
<dbReference type="RefSeq" id="WP_007148153.1">
    <property type="nucleotide sequence ID" value="NZ_AKCI01000001.1"/>
</dbReference>
<dbReference type="GO" id="GO:0005525">
    <property type="term" value="F:GTP binding"/>
    <property type="evidence" value="ECO:0007669"/>
    <property type="project" value="UniProtKB-UniRule"/>
</dbReference>
<comment type="function">
    <text evidence="6">GTPase that associates with the 50S ribosomal subunit and may have a role during protein synthesis or ribosome biogenesis.</text>
</comment>
<comment type="caution">
    <text evidence="9">The sequence shown here is derived from an EMBL/GenBank/DDBJ whole genome shotgun (WGS) entry which is preliminary data.</text>
</comment>
<dbReference type="InterPro" id="IPR030394">
    <property type="entry name" value="G_HFLX_dom"/>
</dbReference>
<dbReference type="FunFam" id="3.40.50.11060:FF:000001">
    <property type="entry name" value="GTPase HflX"/>
    <property type="match status" value="1"/>
</dbReference>
<dbReference type="AlphaFoldDB" id="J0D3T7"/>
<dbReference type="NCBIfam" id="TIGR00231">
    <property type="entry name" value="small_GTP"/>
    <property type="match status" value="1"/>
</dbReference>
<dbReference type="Pfam" id="PF13167">
    <property type="entry name" value="GTP-bdg_N"/>
    <property type="match status" value="1"/>
</dbReference>
<comment type="similarity">
    <text evidence="6">Belongs to the TRAFAC class OBG-HflX-like GTPase superfamily. HflX GTPase family.</text>
</comment>
<keyword evidence="2" id="KW-0479">Metal-binding</keyword>
<keyword evidence="5 6" id="KW-0342">GTP-binding</keyword>
<keyword evidence="4" id="KW-0460">Magnesium</keyword>
<dbReference type="EMBL" id="AGZS01000006">
    <property type="protein sequence ID" value="EJD64595.1"/>
    <property type="molecule type" value="Genomic_DNA"/>
</dbReference>
<dbReference type="HOGENOM" id="CLU_019597_7_0_11"/>
<dbReference type="InterPro" id="IPR032305">
    <property type="entry name" value="GTP-bd_M"/>
</dbReference>
<dbReference type="OrthoDB" id="9812272at2"/>
<evidence type="ECO:0000313" key="9">
    <source>
        <dbReference type="EMBL" id="EJD64595.1"/>
    </source>
</evidence>
<dbReference type="PROSITE" id="PS51705">
    <property type="entry name" value="G_HFLX"/>
    <property type="match status" value="1"/>
</dbReference>
<dbReference type="Pfam" id="PF01926">
    <property type="entry name" value="MMR_HSR1"/>
    <property type="match status" value="1"/>
</dbReference>
<protein>
    <recommendedName>
        <fullName evidence="6">GTPase HflX</fullName>
    </recommendedName>
    <alternativeName>
        <fullName evidence="6">GTP-binding protein HflX</fullName>
    </alternativeName>
</protein>
<feature type="domain" description="Hflx-type G" evidence="8">
    <location>
        <begin position="296"/>
        <end position="462"/>
    </location>
</feature>
<dbReference type="Gene3D" id="3.40.50.11060">
    <property type="entry name" value="GTPase HflX, N-terminal domain"/>
    <property type="match status" value="1"/>
</dbReference>
<dbReference type="eggNOG" id="COG2262">
    <property type="taxonomic scope" value="Bacteria"/>
</dbReference>
<sequence length="542" mass="58616">MTENRNRQLNKSKASYKSTRKAGRRNTDLGSVLDSQSEILLNSAHAGSRSNGAIARQQDDEGWKEREGRNELKRVTGLGELEDVTEVEYRRIRLERVVLVGVWSSRETTQAQAEESLRELAALARTAGAQVMEGVLQHRFKPDPATYVGKGKANEIAAIVAATDSDTIIVDADLPPSQRRALEDVAKVKVVDRTAVILDIFAQHATSREGKAQVELAQLEYMLPRLRGWGAALSRQAGGQSAGANGGIGSRGPGETQIELDRRVIRTRMARLRRQIARMAPARDIKRGSRRRNSLPTVAVVGYTNAGKSSLINRLTRSHELVENALFATLDTAVRHSEAANGRRFMYVDTVGFVRQLPTQLIEAFKSTLEEAAGASVIIHVVDASHPNPFSQIDAVNDVLQDIPGIEGTPALIVFNKIDCIDEAALQRLKNLVPDAFFISALTEEGIDALRKAVESRLPQPGVHVDAVIPYTRGDLVSRARQFGSVGQVEYGDTGIHLTADVDSRLAAHIVASAEVAASANGASHDTAGISSADHSVSGFAG</sequence>
<dbReference type="InterPro" id="IPR006073">
    <property type="entry name" value="GTP-bd"/>
</dbReference>
<feature type="region of interest" description="Disordered" evidence="7">
    <location>
        <begin position="44"/>
        <end position="68"/>
    </location>
</feature>
<dbReference type="GO" id="GO:0043022">
    <property type="term" value="F:ribosome binding"/>
    <property type="evidence" value="ECO:0007669"/>
    <property type="project" value="TreeGrafter"/>
</dbReference>
<feature type="compositionally biased region" description="Basic and acidic residues" evidence="7">
    <location>
        <begin position="57"/>
        <end position="68"/>
    </location>
</feature>
<evidence type="ECO:0000256" key="5">
    <source>
        <dbReference type="ARBA" id="ARBA00023134"/>
    </source>
</evidence>
<comment type="subcellular location">
    <subcellularLocation>
        <location evidence="6">Cytoplasm</location>
    </subcellularLocation>
    <text evidence="6">May associate with membranes.</text>
</comment>
<gene>
    <name evidence="6" type="primary">hflX</name>
    <name evidence="9" type="ORF">HMPREF9156_01090</name>
</gene>
<evidence type="ECO:0000256" key="2">
    <source>
        <dbReference type="ARBA" id="ARBA00022723"/>
    </source>
</evidence>
<evidence type="ECO:0000256" key="4">
    <source>
        <dbReference type="ARBA" id="ARBA00022842"/>
    </source>
</evidence>
<dbReference type="HAMAP" id="MF_00900">
    <property type="entry name" value="GTPase_HflX"/>
    <property type="match status" value="1"/>
</dbReference>
<accession>J0D3T7</accession>
<proteinExistence type="inferred from homology"/>
<evidence type="ECO:0000313" key="10">
    <source>
        <dbReference type="Proteomes" id="UP000006415"/>
    </source>
</evidence>
<dbReference type="Gene3D" id="6.10.250.2860">
    <property type="match status" value="1"/>
</dbReference>
<dbReference type="GO" id="GO:0046872">
    <property type="term" value="F:metal ion binding"/>
    <property type="evidence" value="ECO:0007669"/>
    <property type="project" value="UniProtKB-KW"/>
</dbReference>
<dbReference type="Proteomes" id="UP000006415">
    <property type="component" value="Unassembled WGS sequence"/>
</dbReference>
<dbReference type="NCBIfam" id="TIGR03156">
    <property type="entry name" value="GTP_HflX"/>
    <property type="match status" value="1"/>
</dbReference>
<dbReference type="GO" id="GO:0003924">
    <property type="term" value="F:GTPase activity"/>
    <property type="evidence" value="ECO:0007669"/>
    <property type="project" value="UniProtKB-UniRule"/>
</dbReference>
<dbReference type="STRING" id="857290.HMPREF9156_01090"/>
<dbReference type="PANTHER" id="PTHR10229:SF0">
    <property type="entry name" value="GTP-BINDING PROTEIN 6-RELATED"/>
    <property type="match status" value="1"/>
</dbReference>
<reference evidence="9 10" key="1">
    <citation type="submission" date="2012-01" db="EMBL/GenBank/DDBJ databases">
        <title>The Genome Sequence of Scardovia wiggsiae F0424.</title>
        <authorList>
            <consortium name="The Broad Institute Genome Sequencing Platform"/>
            <person name="Earl A."/>
            <person name="Ward D."/>
            <person name="Feldgarden M."/>
            <person name="Gevers D."/>
            <person name="Izard J."/>
            <person name="Ganesan A."/>
            <person name="Baranova O.V."/>
            <person name="Blanton J.M."/>
            <person name="Tanner A.C."/>
            <person name="Mathney J."/>
            <person name="Dewhirst F.E."/>
            <person name="Young S.K."/>
            <person name="Zeng Q."/>
            <person name="Gargeya S."/>
            <person name="Fitzgerald M."/>
            <person name="Haas B."/>
            <person name="Abouelleil A."/>
            <person name="Alvarado L."/>
            <person name="Arachchi H.M."/>
            <person name="Berlin A."/>
            <person name="Chapman S.B."/>
            <person name="Gearin G."/>
            <person name="Goldberg J."/>
            <person name="Griggs A."/>
            <person name="Gujja S."/>
            <person name="Hansen M."/>
            <person name="Heiman D."/>
            <person name="Howarth C."/>
            <person name="Larimer J."/>
            <person name="Lui A."/>
            <person name="MacDonald P.J.P."/>
            <person name="McCowen C."/>
            <person name="Montmayeur A."/>
            <person name="Murphy C."/>
            <person name="Neiman D."/>
            <person name="Pearson M."/>
            <person name="Priest M."/>
            <person name="Roberts A."/>
            <person name="Saif S."/>
            <person name="Shea T."/>
            <person name="Sisk P."/>
            <person name="Stolte C."/>
            <person name="Sykes S."/>
            <person name="Wortman J."/>
            <person name="Nusbaum C."/>
            <person name="Birren B."/>
        </authorList>
    </citation>
    <scope>NUCLEOTIDE SEQUENCE [LARGE SCALE GENOMIC DNA]</scope>
    <source>
        <strain evidence="9 10">F0424</strain>
    </source>
</reference>
<evidence type="ECO:0000256" key="1">
    <source>
        <dbReference type="ARBA" id="ARBA00022490"/>
    </source>
</evidence>
<dbReference type="InterPro" id="IPR005225">
    <property type="entry name" value="Small_GTP-bd"/>
</dbReference>
<dbReference type="PANTHER" id="PTHR10229">
    <property type="entry name" value="GTP-BINDING PROTEIN HFLX"/>
    <property type="match status" value="1"/>
</dbReference>
<feature type="compositionally biased region" description="Polar residues" evidence="7">
    <location>
        <begin position="7"/>
        <end position="17"/>
    </location>
</feature>
<dbReference type="InterPro" id="IPR027417">
    <property type="entry name" value="P-loop_NTPase"/>
</dbReference>
<dbReference type="InterPro" id="IPR016496">
    <property type="entry name" value="GTPase_HflX"/>
</dbReference>
<evidence type="ECO:0000259" key="8">
    <source>
        <dbReference type="PROSITE" id="PS51705"/>
    </source>
</evidence>
<dbReference type="Gene3D" id="3.40.50.300">
    <property type="entry name" value="P-loop containing nucleotide triphosphate hydrolases"/>
    <property type="match status" value="1"/>
</dbReference>
<dbReference type="SUPFAM" id="SSF52540">
    <property type="entry name" value="P-loop containing nucleoside triphosphate hydrolases"/>
    <property type="match status" value="1"/>
</dbReference>
<organism evidence="9 10">
    <name type="scientific">Scardovia wiggsiae F0424</name>
    <dbReference type="NCBI Taxonomy" id="857290"/>
    <lineage>
        <taxon>Bacteria</taxon>
        <taxon>Bacillati</taxon>
        <taxon>Actinomycetota</taxon>
        <taxon>Actinomycetes</taxon>
        <taxon>Bifidobacteriales</taxon>
        <taxon>Bifidobacteriaceae</taxon>
        <taxon>Scardovia</taxon>
    </lineage>
</organism>
<dbReference type="InterPro" id="IPR042108">
    <property type="entry name" value="GTPase_HflX_N_sf"/>
</dbReference>
<dbReference type="PRINTS" id="PR00326">
    <property type="entry name" value="GTP1OBG"/>
</dbReference>
<evidence type="ECO:0000256" key="7">
    <source>
        <dbReference type="SAM" id="MobiDB-lite"/>
    </source>
</evidence>
<feature type="region of interest" description="Disordered" evidence="7">
    <location>
        <begin position="1"/>
        <end position="30"/>
    </location>
</feature>
<dbReference type="GO" id="GO:0005737">
    <property type="term" value="C:cytoplasm"/>
    <property type="evidence" value="ECO:0007669"/>
    <property type="project" value="UniProtKB-SubCell"/>
</dbReference>
<keyword evidence="1 6" id="KW-0963">Cytoplasm</keyword>